<reference evidence="2 3" key="1">
    <citation type="submission" date="2024-11" db="EMBL/GenBank/DDBJ databases">
        <title>A near-complete genome assembly of Cinchona calisaya.</title>
        <authorList>
            <person name="Lian D.C."/>
            <person name="Zhao X.W."/>
            <person name="Wei L."/>
        </authorList>
    </citation>
    <scope>NUCLEOTIDE SEQUENCE [LARGE SCALE GENOMIC DNA]</scope>
    <source>
        <tissue evidence="2">Nenye</tissue>
    </source>
</reference>
<feature type="compositionally biased region" description="Basic and acidic residues" evidence="1">
    <location>
        <begin position="41"/>
        <end position="57"/>
    </location>
</feature>
<dbReference type="EMBL" id="JBJUIK010000015">
    <property type="protein sequence ID" value="KAL3501653.1"/>
    <property type="molecule type" value="Genomic_DNA"/>
</dbReference>
<organism evidence="2 3">
    <name type="scientific">Cinchona calisaya</name>
    <dbReference type="NCBI Taxonomy" id="153742"/>
    <lineage>
        <taxon>Eukaryota</taxon>
        <taxon>Viridiplantae</taxon>
        <taxon>Streptophyta</taxon>
        <taxon>Embryophyta</taxon>
        <taxon>Tracheophyta</taxon>
        <taxon>Spermatophyta</taxon>
        <taxon>Magnoliopsida</taxon>
        <taxon>eudicotyledons</taxon>
        <taxon>Gunneridae</taxon>
        <taxon>Pentapetalae</taxon>
        <taxon>asterids</taxon>
        <taxon>lamiids</taxon>
        <taxon>Gentianales</taxon>
        <taxon>Rubiaceae</taxon>
        <taxon>Cinchonoideae</taxon>
        <taxon>Cinchoneae</taxon>
        <taxon>Cinchona</taxon>
    </lineage>
</organism>
<sequence length="94" mass="10260">MLVSSHSAWPKQKPKPDITPSEPIIELKGLVKPNPDGENEQSGRDSENDGVGLEKKGNLLRNKIATVRLRAKSEAPGSDIPGDYRSDKGEKRKA</sequence>
<evidence type="ECO:0000313" key="3">
    <source>
        <dbReference type="Proteomes" id="UP001630127"/>
    </source>
</evidence>
<evidence type="ECO:0000313" key="2">
    <source>
        <dbReference type="EMBL" id="KAL3501653.1"/>
    </source>
</evidence>
<comment type="caution">
    <text evidence="2">The sequence shown here is derived from an EMBL/GenBank/DDBJ whole genome shotgun (WGS) entry which is preliminary data.</text>
</comment>
<keyword evidence="3" id="KW-1185">Reference proteome</keyword>
<accession>A0ABD2Y3F5</accession>
<gene>
    <name evidence="2" type="ORF">ACH5RR_036102</name>
</gene>
<feature type="region of interest" description="Disordered" evidence="1">
    <location>
        <begin position="1"/>
        <end position="94"/>
    </location>
</feature>
<proteinExistence type="predicted"/>
<protein>
    <submittedName>
        <fullName evidence="2">Uncharacterized protein</fullName>
    </submittedName>
</protein>
<feature type="compositionally biased region" description="Basic and acidic residues" evidence="1">
    <location>
        <begin position="82"/>
        <end position="94"/>
    </location>
</feature>
<dbReference type="AlphaFoldDB" id="A0ABD2Y3F5"/>
<name>A0ABD2Y3F5_9GENT</name>
<dbReference type="Proteomes" id="UP001630127">
    <property type="component" value="Unassembled WGS sequence"/>
</dbReference>
<evidence type="ECO:0000256" key="1">
    <source>
        <dbReference type="SAM" id="MobiDB-lite"/>
    </source>
</evidence>